<dbReference type="SUPFAM" id="SSF51735">
    <property type="entry name" value="NAD(P)-binding Rossmann-fold domains"/>
    <property type="match status" value="1"/>
</dbReference>
<dbReference type="Pfam" id="PF09130">
    <property type="entry name" value="DUF1932"/>
    <property type="match status" value="1"/>
</dbReference>
<accession>A0ABN2RRC4</accession>
<dbReference type="InterPro" id="IPR015814">
    <property type="entry name" value="Pgluconate_DH_NAD-bd_C"/>
</dbReference>
<evidence type="ECO:0000259" key="1">
    <source>
        <dbReference type="Pfam" id="PF03446"/>
    </source>
</evidence>
<sequence>MTTITILGLGEAGRLYARGLREAGAYVRGYDPHHELGDPDVAQFADLDDALAGAEVVISLVGGAAAASVARDALPAMASSAVYADLNTASPALKQEIEAFAVAHGVAMADVAVLAPVPRAGHRTELIASGEGARMFAERLGPFGVPVEVLDAGAGAAARLRLLRSVFMKGLAALVIESVGAARAIGAEEWLREQLAQELGVNGRERVDRLVEGTHRHAARREVEVRAAMAEIEASGQPADMTRATLSWLRRIADAQKG</sequence>
<gene>
    <name evidence="3" type="ORF">GCM10009777_01930</name>
</gene>
<evidence type="ECO:0000259" key="2">
    <source>
        <dbReference type="Pfam" id="PF09130"/>
    </source>
</evidence>
<dbReference type="InterPro" id="IPR008927">
    <property type="entry name" value="6-PGluconate_DH-like_C_sf"/>
</dbReference>
<reference evidence="3 4" key="1">
    <citation type="journal article" date="2019" name="Int. J. Syst. Evol. Microbiol.">
        <title>The Global Catalogue of Microorganisms (GCM) 10K type strain sequencing project: providing services to taxonomists for standard genome sequencing and annotation.</title>
        <authorList>
            <consortium name="The Broad Institute Genomics Platform"/>
            <consortium name="The Broad Institute Genome Sequencing Center for Infectious Disease"/>
            <person name="Wu L."/>
            <person name="Ma J."/>
        </authorList>
    </citation>
    <scope>NUCLEOTIDE SEQUENCE [LARGE SCALE GENOMIC DNA]</scope>
    <source>
        <strain evidence="3 4">JCM 14902</strain>
    </source>
</reference>
<evidence type="ECO:0000313" key="4">
    <source>
        <dbReference type="Proteomes" id="UP001500326"/>
    </source>
</evidence>
<dbReference type="EMBL" id="BAAAOH010000001">
    <property type="protein sequence ID" value="GAA1973427.1"/>
    <property type="molecule type" value="Genomic_DNA"/>
</dbReference>
<dbReference type="SUPFAM" id="SSF48179">
    <property type="entry name" value="6-phosphogluconate dehydrogenase C-terminal domain-like"/>
    <property type="match status" value="1"/>
</dbReference>
<dbReference type="Gene3D" id="1.10.1040.10">
    <property type="entry name" value="N-(1-d-carboxylethyl)-l-norvaline Dehydrogenase, domain 2"/>
    <property type="match status" value="1"/>
</dbReference>
<dbReference type="Proteomes" id="UP001500326">
    <property type="component" value="Unassembled WGS sequence"/>
</dbReference>
<proteinExistence type="predicted"/>
<feature type="domain" description="6-phosphogluconate dehydrogenase NADP-binding" evidence="1">
    <location>
        <begin position="3"/>
        <end position="132"/>
    </location>
</feature>
<comment type="caution">
    <text evidence="3">The sequence shown here is derived from an EMBL/GenBank/DDBJ whole genome shotgun (WGS) entry which is preliminary data.</text>
</comment>
<protein>
    <submittedName>
        <fullName evidence="3">NAD(P)-dependent oxidoreductase</fullName>
    </submittedName>
</protein>
<keyword evidence="4" id="KW-1185">Reference proteome</keyword>
<organism evidence="3 4">
    <name type="scientific">Microbacterium pumilum</name>
    <dbReference type="NCBI Taxonomy" id="344165"/>
    <lineage>
        <taxon>Bacteria</taxon>
        <taxon>Bacillati</taxon>
        <taxon>Actinomycetota</taxon>
        <taxon>Actinomycetes</taxon>
        <taxon>Micrococcales</taxon>
        <taxon>Microbacteriaceae</taxon>
        <taxon>Microbacterium</taxon>
    </lineage>
</organism>
<dbReference type="RefSeq" id="WP_344057651.1">
    <property type="nucleotide sequence ID" value="NZ_BAAAOH010000001.1"/>
</dbReference>
<name>A0ABN2RRC4_9MICO</name>
<dbReference type="InterPro" id="IPR006115">
    <property type="entry name" value="6PGDH_NADP-bd"/>
</dbReference>
<feature type="domain" description="Phosphogluconate dehydrogenase NAD-binding putative C-terminal" evidence="2">
    <location>
        <begin position="182"/>
        <end position="252"/>
    </location>
</feature>
<dbReference type="InterPro" id="IPR036291">
    <property type="entry name" value="NAD(P)-bd_dom_sf"/>
</dbReference>
<evidence type="ECO:0000313" key="3">
    <source>
        <dbReference type="EMBL" id="GAA1973427.1"/>
    </source>
</evidence>
<dbReference type="InterPro" id="IPR013328">
    <property type="entry name" value="6PGD_dom2"/>
</dbReference>
<dbReference type="Gene3D" id="3.40.50.720">
    <property type="entry name" value="NAD(P)-binding Rossmann-like Domain"/>
    <property type="match status" value="1"/>
</dbReference>
<dbReference type="Pfam" id="PF03446">
    <property type="entry name" value="NAD_binding_2"/>
    <property type="match status" value="1"/>
</dbReference>